<sequence length="342" mass="37430">MSKIRDASTKPTAHTTFDPEKDLVDLKGKVIIVTGGNKGIGLATIRHLLKAKAGKVYLAARDEGRAKAAIELLNDEGLGKEGSDSEVFWHKLDLADPAKTKISAEEFVERESRLDVVINNAGGWLSHEIGKEGVNTQHLVNYIGPYIFTKTLLPLLKKTAQEPDSDVRIVNLSSKVHYQVPAGVQFKTIEDFNVLYSYRPVPSLVRYGNAKLAVILWSRKLQEELLPSESLPNGITVIALHPGVIDTVSAGVPKPFRALVKFLVRNLLGFDDTDFGSQTSVFAAASKQVKDEREKYQAGWGAYLHDAPVPGSVVDPSPAALDDQLKEDLVETTEKLLENLGL</sequence>
<dbReference type="InterPro" id="IPR020904">
    <property type="entry name" value="Sc_DH/Rdtase_CS"/>
</dbReference>
<name>A0A4Y7T6Z8_COPMI</name>
<dbReference type="GO" id="GO:0016491">
    <property type="term" value="F:oxidoreductase activity"/>
    <property type="evidence" value="ECO:0007669"/>
    <property type="project" value="UniProtKB-KW"/>
</dbReference>
<reference evidence="3 4" key="1">
    <citation type="journal article" date="2019" name="Nat. Ecol. Evol.">
        <title>Megaphylogeny resolves global patterns of mushroom evolution.</title>
        <authorList>
            <person name="Varga T."/>
            <person name="Krizsan K."/>
            <person name="Foldi C."/>
            <person name="Dima B."/>
            <person name="Sanchez-Garcia M."/>
            <person name="Sanchez-Ramirez S."/>
            <person name="Szollosi G.J."/>
            <person name="Szarkandi J.G."/>
            <person name="Papp V."/>
            <person name="Albert L."/>
            <person name="Andreopoulos W."/>
            <person name="Angelini C."/>
            <person name="Antonin V."/>
            <person name="Barry K.W."/>
            <person name="Bougher N.L."/>
            <person name="Buchanan P."/>
            <person name="Buyck B."/>
            <person name="Bense V."/>
            <person name="Catcheside P."/>
            <person name="Chovatia M."/>
            <person name="Cooper J."/>
            <person name="Damon W."/>
            <person name="Desjardin D."/>
            <person name="Finy P."/>
            <person name="Geml J."/>
            <person name="Haridas S."/>
            <person name="Hughes K."/>
            <person name="Justo A."/>
            <person name="Karasinski D."/>
            <person name="Kautmanova I."/>
            <person name="Kiss B."/>
            <person name="Kocsube S."/>
            <person name="Kotiranta H."/>
            <person name="LaButti K.M."/>
            <person name="Lechner B.E."/>
            <person name="Liimatainen K."/>
            <person name="Lipzen A."/>
            <person name="Lukacs Z."/>
            <person name="Mihaltcheva S."/>
            <person name="Morgado L.N."/>
            <person name="Niskanen T."/>
            <person name="Noordeloos M.E."/>
            <person name="Ohm R.A."/>
            <person name="Ortiz-Santana B."/>
            <person name="Ovrebo C."/>
            <person name="Racz N."/>
            <person name="Riley R."/>
            <person name="Savchenko A."/>
            <person name="Shiryaev A."/>
            <person name="Soop K."/>
            <person name="Spirin V."/>
            <person name="Szebenyi C."/>
            <person name="Tomsovsky M."/>
            <person name="Tulloss R.E."/>
            <person name="Uehling J."/>
            <person name="Grigoriev I.V."/>
            <person name="Vagvolgyi C."/>
            <person name="Papp T."/>
            <person name="Martin F.M."/>
            <person name="Miettinen O."/>
            <person name="Hibbett D.S."/>
            <person name="Nagy L.G."/>
        </authorList>
    </citation>
    <scope>NUCLEOTIDE SEQUENCE [LARGE SCALE GENOMIC DNA]</scope>
    <source>
        <strain evidence="3 4">FP101781</strain>
    </source>
</reference>
<dbReference type="Gene3D" id="3.40.50.720">
    <property type="entry name" value="NAD(P)-binding Rossmann-like Domain"/>
    <property type="match status" value="1"/>
</dbReference>
<keyword evidence="4" id="KW-1185">Reference proteome</keyword>
<dbReference type="PRINTS" id="PR00081">
    <property type="entry name" value="GDHRDH"/>
</dbReference>
<keyword evidence="2" id="KW-0560">Oxidoreductase</keyword>
<proteinExistence type="predicted"/>
<dbReference type="PANTHER" id="PTHR43157:SF31">
    <property type="entry name" value="PHOSPHATIDYLINOSITOL-GLYCAN BIOSYNTHESIS CLASS F PROTEIN"/>
    <property type="match status" value="1"/>
</dbReference>
<organism evidence="3 4">
    <name type="scientific">Coprinellus micaceus</name>
    <name type="common">Glistening ink-cap mushroom</name>
    <name type="synonym">Coprinus micaceus</name>
    <dbReference type="NCBI Taxonomy" id="71717"/>
    <lineage>
        <taxon>Eukaryota</taxon>
        <taxon>Fungi</taxon>
        <taxon>Dikarya</taxon>
        <taxon>Basidiomycota</taxon>
        <taxon>Agaricomycotina</taxon>
        <taxon>Agaricomycetes</taxon>
        <taxon>Agaricomycetidae</taxon>
        <taxon>Agaricales</taxon>
        <taxon>Agaricineae</taxon>
        <taxon>Psathyrellaceae</taxon>
        <taxon>Coprinellus</taxon>
    </lineage>
</organism>
<accession>A0A4Y7T6Z8</accession>
<evidence type="ECO:0000256" key="2">
    <source>
        <dbReference type="ARBA" id="ARBA00023002"/>
    </source>
</evidence>
<protein>
    <submittedName>
        <fullName evidence="3">NAD(P)-binding protein</fullName>
    </submittedName>
</protein>
<dbReference type="SUPFAM" id="SSF51735">
    <property type="entry name" value="NAD(P)-binding Rossmann-fold domains"/>
    <property type="match status" value="1"/>
</dbReference>
<dbReference type="PANTHER" id="PTHR43157">
    <property type="entry name" value="PHOSPHATIDYLINOSITOL-GLYCAN BIOSYNTHESIS CLASS F PROTEIN-RELATED"/>
    <property type="match status" value="1"/>
</dbReference>
<dbReference type="PROSITE" id="PS00061">
    <property type="entry name" value="ADH_SHORT"/>
    <property type="match status" value="1"/>
</dbReference>
<dbReference type="InterPro" id="IPR036291">
    <property type="entry name" value="NAD(P)-bd_dom_sf"/>
</dbReference>
<dbReference type="Pfam" id="PF00106">
    <property type="entry name" value="adh_short"/>
    <property type="match status" value="1"/>
</dbReference>
<evidence type="ECO:0000313" key="3">
    <source>
        <dbReference type="EMBL" id="TEB29890.1"/>
    </source>
</evidence>
<evidence type="ECO:0000256" key="1">
    <source>
        <dbReference type="ARBA" id="ARBA00022857"/>
    </source>
</evidence>
<dbReference type="EMBL" id="QPFP01000025">
    <property type="protein sequence ID" value="TEB29890.1"/>
    <property type="molecule type" value="Genomic_DNA"/>
</dbReference>
<dbReference type="Proteomes" id="UP000298030">
    <property type="component" value="Unassembled WGS sequence"/>
</dbReference>
<dbReference type="STRING" id="71717.A0A4Y7T6Z8"/>
<dbReference type="OrthoDB" id="191139at2759"/>
<gene>
    <name evidence="3" type="ORF">FA13DRAFT_1792810</name>
</gene>
<evidence type="ECO:0000313" key="4">
    <source>
        <dbReference type="Proteomes" id="UP000298030"/>
    </source>
</evidence>
<dbReference type="AlphaFoldDB" id="A0A4Y7T6Z8"/>
<keyword evidence="1" id="KW-0521">NADP</keyword>
<dbReference type="InterPro" id="IPR002347">
    <property type="entry name" value="SDR_fam"/>
</dbReference>
<comment type="caution">
    <text evidence="3">The sequence shown here is derived from an EMBL/GenBank/DDBJ whole genome shotgun (WGS) entry which is preliminary data.</text>
</comment>